<feature type="compositionally biased region" description="Gly residues" evidence="1">
    <location>
        <begin position="30"/>
        <end position="59"/>
    </location>
</feature>
<reference evidence="3" key="1">
    <citation type="submission" date="2024-07" db="EMBL/GenBank/DDBJ databases">
        <authorList>
            <person name="Yu S.T."/>
        </authorList>
    </citation>
    <scope>NUCLEOTIDE SEQUENCE</scope>
    <source>
        <strain evidence="3">R35</strain>
    </source>
</reference>
<gene>
    <name evidence="3" type="ORF">AB5J50_30930</name>
</gene>
<keyword evidence="2" id="KW-0472">Membrane</keyword>
<sequence>MPDRSLRLPPLLLREQRPSPTPPRSSGDVPTGGNGSAGGRGPVGGHGSAGGNGSSGGTGPDAPDSDDNPFAPPPEGTPDRPWQPRRPASGQGADENGGAGQNGQSPWGSQWSDRQPGPSTGGRFGDRPGAPQGPGGPEGSGGGPGGPGTGMRWDPTDPAQRRARYALLSGMWAFFFALFNWPYVALLLGALALYWGGSALRAKPRTPDPDAPAPDPNVRPQTTAAVSGLVTASLAIVMVAATFTAHLVYSDYYSCTNDALTNAAKQSCNDLLPKELRGLLGTQG</sequence>
<dbReference type="EMBL" id="CP163440">
    <property type="protein sequence ID" value="XDQ64890.1"/>
    <property type="molecule type" value="Genomic_DNA"/>
</dbReference>
<feature type="compositionally biased region" description="Gly residues" evidence="1">
    <location>
        <begin position="132"/>
        <end position="149"/>
    </location>
</feature>
<protein>
    <recommendedName>
        <fullName evidence="4">Integral membrane protein</fullName>
    </recommendedName>
</protein>
<dbReference type="RefSeq" id="WP_369261426.1">
    <property type="nucleotide sequence ID" value="NZ_CP163440.1"/>
</dbReference>
<feature type="region of interest" description="Disordered" evidence="1">
    <location>
        <begin position="1"/>
        <end position="157"/>
    </location>
</feature>
<keyword evidence="2" id="KW-0812">Transmembrane</keyword>
<name>A0AB39S9A1_9ACTN</name>
<evidence type="ECO:0000313" key="3">
    <source>
        <dbReference type="EMBL" id="XDQ64890.1"/>
    </source>
</evidence>
<organism evidence="3">
    <name type="scientific">Streptomyces sp. R35</name>
    <dbReference type="NCBI Taxonomy" id="3238630"/>
    <lineage>
        <taxon>Bacteria</taxon>
        <taxon>Bacillati</taxon>
        <taxon>Actinomycetota</taxon>
        <taxon>Actinomycetes</taxon>
        <taxon>Kitasatosporales</taxon>
        <taxon>Streptomycetaceae</taxon>
        <taxon>Streptomyces</taxon>
    </lineage>
</organism>
<evidence type="ECO:0000256" key="1">
    <source>
        <dbReference type="SAM" id="MobiDB-lite"/>
    </source>
</evidence>
<dbReference type="AlphaFoldDB" id="A0AB39S9A1"/>
<evidence type="ECO:0000256" key="2">
    <source>
        <dbReference type="SAM" id="Phobius"/>
    </source>
</evidence>
<evidence type="ECO:0008006" key="4">
    <source>
        <dbReference type="Google" id="ProtNLM"/>
    </source>
</evidence>
<accession>A0AB39S9A1</accession>
<feature type="transmembrane region" description="Helical" evidence="2">
    <location>
        <begin position="171"/>
        <end position="195"/>
    </location>
</feature>
<feature type="transmembrane region" description="Helical" evidence="2">
    <location>
        <begin position="224"/>
        <end position="249"/>
    </location>
</feature>
<feature type="compositionally biased region" description="Polar residues" evidence="1">
    <location>
        <begin position="102"/>
        <end position="113"/>
    </location>
</feature>
<keyword evidence="2" id="KW-1133">Transmembrane helix</keyword>
<proteinExistence type="predicted"/>